<proteinExistence type="predicted"/>
<dbReference type="PANTHER" id="PTHR32347">
    <property type="entry name" value="EFFLUX SYSTEM COMPONENT YKNX-RELATED"/>
    <property type="match status" value="1"/>
</dbReference>
<sequence length="441" mass="48226">MSKTKKIVLGIIIGLLIIAGIVFAVLKLKGNNEGLEDFDEPLMTEPVAKQELGETILVTGKIIPTDEQKVFAEAENGEIKEFLVKENQQVKAGTPLFAYDATKVNNEYTKAVRARDLTTSRLNITVNELGAARKQLTDMKKNPELSKAELNAAAKEIVSLEMEVENIKGEISSAQETINDLAATKEKMVVKSKIDGIIVKINKNVEPSENGSSEPIVHIISSGPFKVIGSMSEFDTVKIKQDQPVIIRPKVFKDRTWNGTIESVSHFPGGEGGGDEMGGGGGGNVTMYPFKVAITDDTSELRQGFHVSLEINVSDLEQSEQLAIPHMAIDIDENGEEFVYVLTADNILEKRSIVLGDSSDEFAGIAEGLEEGELVVINPYIVAQKNLEVGKEVKAKDLPSVDEPLMDEDMLEEDAPVEEVIEEEMEPQEEPTEEATKDEAK</sequence>
<dbReference type="EMBL" id="LN483075">
    <property type="protein sequence ID" value="CEA03423.1"/>
    <property type="molecule type" value="Genomic_DNA"/>
</dbReference>
<protein>
    <submittedName>
        <fullName evidence="9">Putative efflux system component YknX</fullName>
    </submittedName>
</protein>
<dbReference type="Gene3D" id="2.40.30.170">
    <property type="match status" value="1"/>
</dbReference>
<dbReference type="InterPro" id="IPR058627">
    <property type="entry name" value="MdtA-like_C"/>
</dbReference>
<organism evidence="9">
    <name type="scientific">Metalysinibacillus saudimassiliensis</name>
    <dbReference type="NCBI Taxonomy" id="1461583"/>
    <lineage>
        <taxon>Bacteria</taxon>
        <taxon>Bacillati</taxon>
        <taxon>Bacillota</taxon>
        <taxon>Bacilli</taxon>
        <taxon>Bacillales</taxon>
        <taxon>Caryophanaceae</taxon>
        <taxon>Metalysinibacillus</taxon>
    </lineage>
</organism>
<dbReference type="InterPro" id="IPR050465">
    <property type="entry name" value="UPF0194_transport"/>
</dbReference>
<dbReference type="Pfam" id="PF25967">
    <property type="entry name" value="RND-MFP_C"/>
    <property type="match status" value="1"/>
</dbReference>
<gene>
    <name evidence="9" type="primary">yknX</name>
    <name evidence="9" type="ORF">BN1050_01563</name>
</gene>
<dbReference type="AlphaFoldDB" id="A0A078M7K7"/>
<dbReference type="GO" id="GO:0030313">
    <property type="term" value="C:cell envelope"/>
    <property type="evidence" value="ECO:0007669"/>
    <property type="project" value="UniProtKB-SubCell"/>
</dbReference>
<accession>A0A078M7K7</accession>
<feature type="domain" description="YknX-like beta-barrel" evidence="8">
    <location>
        <begin position="225"/>
        <end position="311"/>
    </location>
</feature>
<dbReference type="PROSITE" id="PS00430">
    <property type="entry name" value="TONB_DEPENDENT_REC_1"/>
    <property type="match status" value="1"/>
</dbReference>
<dbReference type="InterPro" id="IPR058639">
    <property type="entry name" value="BSH_YknX-like"/>
</dbReference>
<dbReference type="InterPro" id="IPR010916">
    <property type="entry name" value="TonB_box_CS"/>
</dbReference>
<feature type="transmembrane region" description="Helical" evidence="5">
    <location>
        <begin position="7"/>
        <end position="26"/>
    </location>
</feature>
<keyword evidence="2 3" id="KW-0175">Coiled coil</keyword>
<evidence type="ECO:0000259" key="6">
    <source>
        <dbReference type="Pfam" id="PF25967"/>
    </source>
</evidence>
<dbReference type="Pfam" id="PF25990">
    <property type="entry name" value="Beta-barrel_YknX"/>
    <property type="match status" value="1"/>
</dbReference>
<name>A0A078M7K7_9BACL</name>
<dbReference type="PANTHER" id="PTHR32347:SF14">
    <property type="entry name" value="EFFLUX SYSTEM COMPONENT YKNX-RELATED"/>
    <property type="match status" value="1"/>
</dbReference>
<dbReference type="Gene3D" id="2.40.420.20">
    <property type="match status" value="1"/>
</dbReference>
<feature type="coiled-coil region" evidence="3">
    <location>
        <begin position="150"/>
        <end position="184"/>
    </location>
</feature>
<dbReference type="Gene3D" id="2.40.50.100">
    <property type="match status" value="1"/>
</dbReference>
<dbReference type="PATRIC" id="fig|1461583.4.peg.1503"/>
<keyword evidence="5" id="KW-0472">Membrane</keyword>
<evidence type="ECO:0000259" key="7">
    <source>
        <dbReference type="Pfam" id="PF25984"/>
    </source>
</evidence>
<feature type="domain" description="YknX-like barrel-sandwich hybrid" evidence="7">
    <location>
        <begin position="68"/>
        <end position="219"/>
    </location>
</feature>
<comment type="subcellular location">
    <subcellularLocation>
        <location evidence="1">Cell envelope</location>
    </subcellularLocation>
</comment>
<evidence type="ECO:0000256" key="1">
    <source>
        <dbReference type="ARBA" id="ARBA00004196"/>
    </source>
</evidence>
<keyword evidence="5" id="KW-1133">Transmembrane helix</keyword>
<reference evidence="9" key="1">
    <citation type="submission" date="2014-07" db="EMBL/GenBank/DDBJ databases">
        <authorList>
            <person name="Urmite Genomes Urmite Genomes"/>
        </authorList>
    </citation>
    <scope>NUCLEOTIDE SEQUENCE</scope>
    <source>
        <strain evidence="9">13S34_air</strain>
    </source>
</reference>
<dbReference type="InterPro" id="IPR058636">
    <property type="entry name" value="Beta-barrel_YknX"/>
</dbReference>
<feature type="region of interest" description="Disordered" evidence="4">
    <location>
        <begin position="420"/>
        <end position="441"/>
    </location>
</feature>
<feature type="domain" description="Multidrug resistance protein MdtA-like C-terminal permuted SH3" evidence="6">
    <location>
        <begin position="323"/>
        <end position="378"/>
    </location>
</feature>
<dbReference type="Pfam" id="PF25984">
    <property type="entry name" value="BSH_YknX"/>
    <property type="match status" value="1"/>
</dbReference>
<dbReference type="HOGENOM" id="CLU_018816_14_5_9"/>
<feature type="compositionally biased region" description="Acidic residues" evidence="4">
    <location>
        <begin position="420"/>
        <end position="433"/>
    </location>
</feature>
<evidence type="ECO:0000256" key="5">
    <source>
        <dbReference type="SAM" id="Phobius"/>
    </source>
</evidence>
<evidence type="ECO:0000259" key="8">
    <source>
        <dbReference type="Pfam" id="PF25990"/>
    </source>
</evidence>
<evidence type="ECO:0000313" key="9">
    <source>
        <dbReference type="EMBL" id="CEA03423.1"/>
    </source>
</evidence>
<keyword evidence="5" id="KW-0812">Transmembrane</keyword>
<evidence type="ECO:0000256" key="3">
    <source>
        <dbReference type="SAM" id="Coils"/>
    </source>
</evidence>
<evidence type="ECO:0000256" key="2">
    <source>
        <dbReference type="ARBA" id="ARBA00023054"/>
    </source>
</evidence>
<evidence type="ECO:0000256" key="4">
    <source>
        <dbReference type="SAM" id="MobiDB-lite"/>
    </source>
</evidence>